<comment type="caution">
    <text evidence="1">The sequence shown here is derived from an EMBL/GenBank/DDBJ whole genome shotgun (WGS) entry which is preliminary data.</text>
</comment>
<reference evidence="1 2" key="1">
    <citation type="journal article" date="2022" name="DNA Res.">
        <title>Chromosomal-level genome assembly of the orchid tree Bauhinia variegata (Leguminosae; Cercidoideae) supports the allotetraploid origin hypothesis of Bauhinia.</title>
        <authorList>
            <person name="Zhong Y."/>
            <person name="Chen Y."/>
            <person name="Zheng D."/>
            <person name="Pang J."/>
            <person name="Liu Y."/>
            <person name="Luo S."/>
            <person name="Meng S."/>
            <person name="Qian L."/>
            <person name="Wei D."/>
            <person name="Dai S."/>
            <person name="Zhou R."/>
        </authorList>
    </citation>
    <scope>NUCLEOTIDE SEQUENCE [LARGE SCALE GENOMIC DNA]</scope>
    <source>
        <strain evidence="1">BV-YZ2020</strain>
    </source>
</reference>
<evidence type="ECO:0000313" key="1">
    <source>
        <dbReference type="EMBL" id="KAI4328804.1"/>
    </source>
</evidence>
<evidence type="ECO:0000313" key="2">
    <source>
        <dbReference type="Proteomes" id="UP000828941"/>
    </source>
</evidence>
<dbReference type="EMBL" id="CM039433">
    <property type="protein sequence ID" value="KAI4328804.1"/>
    <property type="molecule type" value="Genomic_DNA"/>
</dbReference>
<keyword evidence="2" id="KW-1185">Reference proteome</keyword>
<protein>
    <submittedName>
        <fullName evidence="1">Uncharacterized protein</fullName>
    </submittedName>
</protein>
<name>A0ACB9MZB0_BAUVA</name>
<sequence>MEPFSSYLSLSLSLLCIHSLQTQLKKNYHSGIHQSQRVDLPLLIYGRGGILKKLCLQWIEAKSKSQMAELTPGPTMALQKLIPTVLSLSACEFIEIALVISFSKC</sequence>
<proteinExistence type="predicted"/>
<gene>
    <name evidence="1" type="ORF">L6164_021131</name>
</gene>
<accession>A0ACB9MZB0</accession>
<organism evidence="1 2">
    <name type="scientific">Bauhinia variegata</name>
    <name type="common">Purple orchid tree</name>
    <name type="synonym">Phanera variegata</name>
    <dbReference type="NCBI Taxonomy" id="167791"/>
    <lineage>
        <taxon>Eukaryota</taxon>
        <taxon>Viridiplantae</taxon>
        <taxon>Streptophyta</taxon>
        <taxon>Embryophyta</taxon>
        <taxon>Tracheophyta</taxon>
        <taxon>Spermatophyta</taxon>
        <taxon>Magnoliopsida</taxon>
        <taxon>eudicotyledons</taxon>
        <taxon>Gunneridae</taxon>
        <taxon>Pentapetalae</taxon>
        <taxon>rosids</taxon>
        <taxon>fabids</taxon>
        <taxon>Fabales</taxon>
        <taxon>Fabaceae</taxon>
        <taxon>Cercidoideae</taxon>
        <taxon>Cercideae</taxon>
        <taxon>Bauhiniinae</taxon>
        <taxon>Bauhinia</taxon>
    </lineage>
</organism>
<dbReference type="Proteomes" id="UP000828941">
    <property type="component" value="Chromosome 8"/>
</dbReference>